<organism evidence="1 2">
    <name type="scientific">Linum trigynum</name>
    <dbReference type="NCBI Taxonomy" id="586398"/>
    <lineage>
        <taxon>Eukaryota</taxon>
        <taxon>Viridiplantae</taxon>
        <taxon>Streptophyta</taxon>
        <taxon>Embryophyta</taxon>
        <taxon>Tracheophyta</taxon>
        <taxon>Spermatophyta</taxon>
        <taxon>Magnoliopsida</taxon>
        <taxon>eudicotyledons</taxon>
        <taxon>Gunneridae</taxon>
        <taxon>Pentapetalae</taxon>
        <taxon>rosids</taxon>
        <taxon>fabids</taxon>
        <taxon>Malpighiales</taxon>
        <taxon>Linaceae</taxon>
        <taxon>Linum</taxon>
    </lineage>
</organism>
<protein>
    <submittedName>
        <fullName evidence="1">Uncharacterized protein</fullName>
    </submittedName>
</protein>
<evidence type="ECO:0000313" key="1">
    <source>
        <dbReference type="EMBL" id="CAL1400703.1"/>
    </source>
</evidence>
<dbReference type="AlphaFoldDB" id="A0AAV2FSY8"/>
<dbReference type="Proteomes" id="UP001497516">
    <property type="component" value="Chromosome 7"/>
</dbReference>
<keyword evidence="2" id="KW-1185">Reference proteome</keyword>
<evidence type="ECO:0000313" key="2">
    <source>
        <dbReference type="Proteomes" id="UP001497516"/>
    </source>
</evidence>
<reference evidence="1 2" key="1">
    <citation type="submission" date="2024-04" db="EMBL/GenBank/DDBJ databases">
        <authorList>
            <person name="Fracassetti M."/>
        </authorList>
    </citation>
    <scope>NUCLEOTIDE SEQUENCE [LARGE SCALE GENOMIC DNA]</scope>
</reference>
<accession>A0AAV2FSY8</accession>
<sequence length="118" mass="12840">MAVLNGRRPISASMTILGPRYTIEGGGAGLVSLMSGRSCHIDLRLGLKLGTWRLEGFGKRASRRSGSWVLTRCMRGARIDCRVVRFVSGCVLERALMKAVRDGLAMWTGLDRSTGRTG</sequence>
<gene>
    <name evidence="1" type="ORF">LTRI10_LOCUS40814</name>
</gene>
<dbReference type="EMBL" id="OZ034820">
    <property type="protein sequence ID" value="CAL1400703.1"/>
    <property type="molecule type" value="Genomic_DNA"/>
</dbReference>
<name>A0AAV2FSY8_9ROSI</name>
<proteinExistence type="predicted"/>